<evidence type="ECO:0000256" key="4">
    <source>
        <dbReference type="ARBA" id="ARBA00022989"/>
    </source>
</evidence>
<dbReference type="Proteomes" id="UP000634805">
    <property type="component" value="Unassembled WGS sequence"/>
</dbReference>
<keyword evidence="5 7" id="KW-0472">Membrane</keyword>
<reference evidence="9" key="1">
    <citation type="submission" date="2020-10" db="EMBL/GenBank/DDBJ databases">
        <authorList>
            <person name="Hahn C.J."/>
            <person name="Laso-Perez R."/>
            <person name="Vulcano F."/>
            <person name="Vaziourakis K.-M."/>
            <person name="Stokke R."/>
            <person name="Steen I.H."/>
            <person name="Teske A."/>
            <person name="Boetius A."/>
            <person name="Liebeke M."/>
            <person name="Amann R."/>
            <person name="Knittel K."/>
        </authorList>
    </citation>
    <scope>NUCLEOTIDE SEQUENCE</scope>
    <source>
        <strain evidence="9">Gfbio:e3339647-f889-4370-9287-4fb5cb688e4c:AG392D22_GoMArc1</strain>
    </source>
</reference>
<keyword evidence="3 7" id="KW-0812">Transmembrane</keyword>
<dbReference type="PANTHER" id="PTHR30625">
    <property type="entry name" value="PROTEIN TOLQ"/>
    <property type="match status" value="1"/>
</dbReference>
<comment type="caution">
    <text evidence="9">The sequence shown here is derived from an EMBL/GenBank/DDBJ whole genome shotgun (WGS) entry which is preliminary data.</text>
</comment>
<keyword evidence="6" id="KW-0813">Transport</keyword>
<proteinExistence type="inferred from homology"/>
<protein>
    <submittedName>
        <fullName evidence="9">MotA/TolQ/ExbB proton channel family protein</fullName>
    </submittedName>
</protein>
<comment type="subcellular location">
    <subcellularLocation>
        <location evidence="1">Cell membrane</location>
        <topology evidence="1">Multi-pass membrane protein</topology>
    </subcellularLocation>
    <subcellularLocation>
        <location evidence="6">Membrane</location>
        <topology evidence="6">Multi-pass membrane protein</topology>
    </subcellularLocation>
</comment>
<comment type="similarity">
    <text evidence="6">Belongs to the exbB/tolQ family.</text>
</comment>
<keyword evidence="2" id="KW-1003">Cell membrane</keyword>
<feature type="transmembrane region" description="Helical" evidence="7">
    <location>
        <begin position="75"/>
        <end position="95"/>
    </location>
</feature>
<evidence type="ECO:0000256" key="6">
    <source>
        <dbReference type="RuleBase" id="RU004057"/>
    </source>
</evidence>
<evidence type="ECO:0000259" key="8">
    <source>
        <dbReference type="Pfam" id="PF01618"/>
    </source>
</evidence>
<feature type="domain" description="MotA/TolQ/ExbB proton channel" evidence="8">
    <location>
        <begin position="11"/>
        <end position="108"/>
    </location>
</feature>
<organism evidence="9 10">
    <name type="scientific">Candidatus Argoarchaeum ethanivorans</name>
    <dbReference type="NCBI Taxonomy" id="2608793"/>
    <lineage>
        <taxon>Archaea</taxon>
        <taxon>Methanobacteriati</taxon>
        <taxon>Methanobacteriota</taxon>
        <taxon>Stenosarchaea group</taxon>
        <taxon>Methanomicrobia</taxon>
        <taxon>Methanosarcinales</taxon>
        <taxon>Methanosarcinales incertae sedis</taxon>
        <taxon>GOM Arc I cluster</taxon>
        <taxon>Candidatus Argoarchaeum</taxon>
    </lineage>
</organism>
<feature type="transmembrane region" description="Helical" evidence="7">
    <location>
        <begin position="43"/>
        <end position="63"/>
    </location>
</feature>
<dbReference type="GO" id="GO:0017038">
    <property type="term" value="P:protein import"/>
    <property type="evidence" value="ECO:0007669"/>
    <property type="project" value="TreeGrafter"/>
</dbReference>
<gene>
    <name evidence="9" type="ORF">EMLJLAPB_01069</name>
</gene>
<dbReference type="PANTHER" id="PTHR30625:SF3">
    <property type="entry name" value="TOL-PAL SYSTEM PROTEIN TOLQ"/>
    <property type="match status" value="1"/>
</dbReference>
<dbReference type="GO" id="GO:0005886">
    <property type="term" value="C:plasma membrane"/>
    <property type="evidence" value="ECO:0007669"/>
    <property type="project" value="UniProtKB-SubCell"/>
</dbReference>
<evidence type="ECO:0000256" key="2">
    <source>
        <dbReference type="ARBA" id="ARBA00022475"/>
    </source>
</evidence>
<evidence type="ECO:0000256" key="7">
    <source>
        <dbReference type="SAM" id="Phobius"/>
    </source>
</evidence>
<dbReference type="Pfam" id="PF01618">
    <property type="entry name" value="MotA_ExbB"/>
    <property type="match status" value="1"/>
</dbReference>
<keyword evidence="6" id="KW-0653">Protein transport</keyword>
<dbReference type="AlphaFoldDB" id="A0A811TGV1"/>
<evidence type="ECO:0000313" key="9">
    <source>
        <dbReference type="EMBL" id="CAD6494984.1"/>
    </source>
</evidence>
<keyword evidence="4 7" id="KW-1133">Transmembrane helix</keyword>
<name>A0A811TGV1_9EURY</name>
<dbReference type="InterPro" id="IPR050790">
    <property type="entry name" value="ExbB/TolQ_transport"/>
</dbReference>
<evidence type="ECO:0000256" key="1">
    <source>
        <dbReference type="ARBA" id="ARBA00004651"/>
    </source>
</evidence>
<dbReference type="EMBL" id="CAJHIS010000041">
    <property type="protein sequence ID" value="CAD6494984.1"/>
    <property type="molecule type" value="Genomic_DNA"/>
</dbReference>
<evidence type="ECO:0000256" key="5">
    <source>
        <dbReference type="ARBA" id="ARBA00023136"/>
    </source>
</evidence>
<evidence type="ECO:0000313" key="10">
    <source>
        <dbReference type="Proteomes" id="UP000634805"/>
    </source>
</evidence>
<dbReference type="InterPro" id="IPR002898">
    <property type="entry name" value="MotA_ExbB_proton_chnl"/>
</dbReference>
<sequence>MFLNGLSTLSNDKQFPIRLERLIQAYNAETAGELERTRTMVRIGPMLGLMGTLIPMGPALLALTQGDIDALASNLIFAFGTTVLGLLVGAIAYVITTLRQHWYDRDIDDIRYICEMLFGGE</sequence>
<accession>A0A811TGV1</accession>
<evidence type="ECO:0000256" key="3">
    <source>
        <dbReference type="ARBA" id="ARBA00022692"/>
    </source>
</evidence>